<dbReference type="HOGENOM" id="CLU_097408_2_0_1"/>
<dbReference type="GO" id="GO:0019464">
    <property type="term" value="P:glycine decarboxylation via glycine cleavage system"/>
    <property type="evidence" value="ECO:0007669"/>
    <property type="project" value="UniProtKB-UniRule"/>
</dbReference>
<comment type="cofactor">
    <cofactor evidence="5">
        <name>(R)-lipoate</name>
        <dbReference type="ChEBI" id="CHEBI:83088"/>
    </cofactor>
    <text evidence="5">Binds 1 lipoyl cofactor covalently.</text>
</comment>
<feature type="modified residue" description="N6-lipoyllysine" evidence="4">
    <location>
        <position position="109"/>
    </location>
</feature>
<comment type="caution">
    <text evidence="7">The sequence shown here is derived from an EMBL/GenBank/DDBJ whole genome shotgun (WGS) entry which is preliminary data.</text>
</comment>
<keyword evidence="2 4" id="KW-0450">Lipoyl</keyword>
<keyword evidence="3 5" id="KW-0809">Transit peptide</keyword>
<feature type="domain" description="Lipoyl-binding" evidence="6">
    <location>
        <begin position="68"/>
        <end position="150"/>
    </location>
</feature>
<dbReference type="InterPro" id="IPR011053">
    <property type="entry name" value="Single_hybrid_motif"/>
</dbReference>
<dbReference type="InterPro" id="IPR000089">
    <property type="entry name" value="Biotin_lipoyl"/>
</dbReference>
<dbReference type="SUPFAM" id="SSF51230">
    <property type="entry name" value="Single hybrid motif"/>
    <property type="match status" value="1"/>
</dbReference>
<dbReference type="PANTHER" id="PTHR11715:SF3">
    <property type="entry name" value="GLYCINE CLEAVAGE SYSTEM H PROTEIN-RELATED"/>
    <property type="match status" value="1"/>
</dbReference>
<dbReference type="NCBIfam" id="TIGR00527">
    <property type="entry name" value="gcvH"/>
    <property type="match status" value="1"/>
</dbReference>
<dbReference type="InterPro" id="IPR002930">
    <property type="entry name" value="GCV_H"/>
</dbReference>
<evidence type="ECO:0000259" key="6">
    <source>
        <dbReference type="PROSITE" id="PS50968"/>
    </source>
</evidence>
<comment type="function">
    <text evidence="5">The H protein shuttles the methylamine group of glycine from the P protein to the T protein.</text>
</comment>
<dbReference type="InParanoid" id="K0KBZ5"/>
<dbReference type="NCBIfam" id="NF002270">
    <property type="entry name" value="PRK01202.1"/>
    <property type="match status" value="1"/>
</dbReference>
<keyword evidence="8" id="KW-1185">Reference proteome</keyword>
<dbReference type="HAMAP" id="MF_00272">
    <property type="entry name" value="GcvH"/>
    <property type="match status" value="1"/>
</dbReference>
<dbReference type="GO" id="GO:0005960">
    <property type="term" value="C:glycine cleavage complex"/>
    <property type="evidence" value="ECO:0007669"/>
    <property type="project" value="UniProtKB-UniRule"/>
</dbReference>
<reference evidence="7 8" key="1">
    <citation type="journal article" date="2012" name="Eukaryot. Cell">
        <title>Draft genome sequence of Wickerhamomyces ciferrii NRRL Y-1031 F-60-10.</title>
        <authorList>
            <person name="Schneider J."/>
            <person name="Andrea H."/>
            <person name="Blom J."/>
            <person name="Jaenicke S."/>
            <person name="Ruckert C."/>
            <person name="Schorsch C."/>
            <person name="Szczepanowski R."/>
            <person name="Farwick M."/>
            <person name="Goesmann A."/>
            <person name="Puhler A."/>
            <person name="Schaffer S."/>
            <person name="Tauch A."/>
            <person name="Kohler T."/>
            <person name="Brinkrolf K."/>
        </authorList>
    </citation>
    <scope>NUCLEOTIDE SEQUENCE [LARGE SCALE GENOMIC DNA]</scope>
    <source>
        <strain evidence="8">ATCC 14091 / BCRC 22168 / CBS 111 / JCM 3599 / NBRC 0793 / NRRL Y-1031 F-60-10</strain>
    </source>
</reference>
<dbReference type="PROSITE" id="PS50968">
    <property type="entry name" value="BIOTINYL_LIPOYL"/>
    <property type="match status" value="1"/>
</dbReference>
<protein>
    <recommendedName>
        <fullName evidence="5">Glycine cleavage system H protein</fullName>
    </recommendedName>
</protein>
<comment type="similarity">
    <text evidence="1 5">Belongs to the GcvH family.</text>
</comment>
<gene>
    <name evidence="7" type="ORF">BN7_2134</name>
</gene>
<evidence type="ECO:0000313" key="7">
    <source>
        <dbReference type="EMBL" id="CCH42590.1"/>
    </source>
</evidence>
<dbReference type="InterPro" id="IPR033753">
    <property type="entry name" value="GCV_H/Fam206"/>
</dbReference>
<keyword evidence="5" id="KW-0496">Mitochondrion</keyword>
<dbReference type="CDD" id="cd06848">
    <property type="entry name" value="GCS_H"/>
    <property type="match status" value="1"/>
</dbReference>
<dbReference type="EMBL" id="CAIF01000049">
    <property type="protein sequence ID" value="CCH42590.1"/>
    <property type="molecule type" value="Genomic_DNA"/>
</dbReference>
<dbReference type="eggNOG" id="KOG3373">
    <property type="taxonomic scope" value="Eukaryota"/>
</dbReference>
<dbReference type="STRING" id="1206466.K0KBZ5"/>
<evidence type="ECO:0000256" key="1">
    <source>
        <dbReference type="ARBA" id="ARBA00009249"/>
    </source>
</evidence>
<evidence type="ECO:0000256" key="4">
    <source>
        <dbReference type="PIRSR" id="PIRSR617453-50"/>
    </source>
</evidence>
<dbReference type="PANTHER" id="PTHR11715">
    <property type="entry name" value="GLYCINE CLEAVAGE SYSTEM H PROTEIN"/>
    <property type="match status" value="1"/>
</dbReference>
<dbReference type="AlphaFoldDB" id="K0KBZ5"/>
<dbReference type="InterPro" id="IPR017453">
    <property type="entry name" value="GCV_H_sub"/>
</dbReference>
<evidence type="ECO:0000256" key="5">
    <source>
        <dbReference type="RuleBase" id="RU364055"/>
    </source>
</evidence>
<dbReference type="PROSITE" id="PS00189">
    <property type="entry name" value="LIPOYL"/>
    <property type="match status" value="1"/>
</dbReference>
<evidence type="ECO:0000313" key="8">
    <source>
        <dbReference type="Proteomes" id="UP000009328"/>
    </source>
</evidence>
<evidence type="ECO:0000256" key="2">
    <source>
        <dbReference type="ARBA" id="ARBA00022823"/>
    </source>
</evidence>
<organism evidence="7 8">
    <name type="scientific">Wickerhamomyces ciferrii (strain ATCC 14091 / BCRC 22168 / CBS 111 / JCM 3599 / NBRC 0793 / NRRL Y-1031 F-60-10)</name>
    <name type="common">Yeast</name>
    <name type="synonym">Pichia ciferrii</name>
    <dbReference type="NCBI Taxonomy" id="1206466"/>
    <lineage>
        <taxon>Eukaryota</taxon>
        <taxon>Fungi</taxon>
        <taxon>Dikarya</taxon>
        <taxon>Ascomycota</taxon>
        <taxon>Saccharomycotina</taxon>
        <taxon>Saccharomycetes</taxon>
        <taxon>Phaffomycetales</taxon>
        <taxon>Wickerhamomycetaceae</taxon>
        <taxon>Wickerhamomyces</taxon>
    </lineage>
</organism>
<comment type="subcellular location">
    <subcellularLocation>
        <location evidence="5">Mitochondrion</location>
    </subcellularLocation>
</comment>
<dbReference type="Gene3D" id="2.40.50.100">
    <property type="match status" value="1"/>
</dbReference>
<accession>K0KBZ5</accession>
<dbReference type="FunCoup" id="K0KBZ5">
    <property type="interactions" value="956"/>
</dbReference>
<dbReference type="GO" id="GO:0009249">
    <property type="term" value="P:protein lipoylation"/>
    <property type="evidence" value="ECO:0007669"/>
    <property type="project" value="TreeGrafter"/>
</dbReference>
<proteinExistence type="inferred from homology"/>
<dbReference type="Pfam" id="PF01597">
    <property type="entry name" value="GCV_H"/>
    <property type="match status" value="1"/>
</dbReference>
<comment type="subunit">
    <text evidence="5">The glycine cleavage system is composed of four proteins: P, T, L and H.</text>
</comment>
<name>K0KBZ5_WICCF</name>
<evidence type="ECO:0000256" key="3">
    <source>
        <dbReference type="ARBA" id="ARBA00022946"/>
    </source>
</evidence>
<dbReference type="Proteomes" id="UP000009328">
    <property type="component" value="Unassembled WGS sequence"/>
</dbReference>
<dbReference type="GO" id="GO:0005739">
    <property type="term" value="C:mitochondrion"/>
    <property type="evidence" value="ECO:0007669"/>
    <property type="project" value="UniProtKB-SubCell"/>
</dbReference>
<dbReference type="InterPro" id="IPR003016">
    <property type="entry name" value="2-oxoA_DH_lipoyl-BS"/>
</dbReference>
<sequence length="174" mass="19288">MFSRSLLRSSSATSRLMLNNTLKLSFRYQSSLIGKFNKESLINTYSKGPIDLRFTEDHEYVAAHPDQTAFIGITKYASDAIGDVTFVELPEIGDKIDQGDVIGSIESVKSSNDIFAPISGEVIAINEQLNDNAPLVNSDPLGDGWIVQVKVEDAEQLKELQNEQEYEESLKQDA</sequence>